<dbReference type="Pfam" id="PF01554">
    <property type="entry name" value="MatE"/>
    <property type="match status" value="2"/>
</dbReference>
<proteinExistence type="inferred from homology"/>
<comment type="similarity">
    <text evidence="3">Belongs to the multi antimicrobial extrusion (MATE) (TC 2.A.66.1) family.</text>
</comment>
<dbReference type="PANTHER" id="PTHR43298:SF2">
    <property type="entry name" value="FMN_FAD EXPORTER YEEO-RELATED"/>
    <property type="match status" value="1"/>
</dbReference>
<sequence>MNRVKDMTSGNPTKLLLLFALPLILGNLGQQLYMIVDAIIVGQGVGVKALAAVGATDWTYWLVLWTVQALTQGFGACIAKHFGEKDHVKLRKSIAMSIILCVGIGILLTLTALLMVLPMLKILQTPADIFDGASSYLFTMFSGTLIVMAYNMISAILRAFGDGKTPLIAMGIAASANIALDLLFVMVFRWGIAGAAAATLIAQLIAFLYCFLALRHIEFIRLQPSDWKADKMVIRELCRMGFPLALQHVLIAVGGMILQSRINIQGFIFVAGFTATNKLYGLLESAAISLGYATTTYMAQNHGAGQNDRIRKGLKSVTLIALLMSVCSAVPAILGGKHLLKLFISSSDGSASEVLAVAYQYLVIMGGLLFILYFLHGFRSILQGLGDAVSPMISGVIEFFMRISAALLLTEFWGSIMLFLAEPLAWIGAAAYVMGACWFRFRKIPPEQKTDADQITENKGAAPTS</sequence>
<evidence type="ECO:0000256" key="2">
    <source>
        <dbReference type="ARBA" id="ARBA00004651"/>
    </source>
</evidence>
<evidence type="ECO:0000256" key="13">
    <source>
        <dbReference type="SAM" id="Phobius"/>
    </source>
</evidence>
<name>A0ABY5VKU9_9FIRM</name>
<feature type="transmembrane region" description="Helical" evidence="13">
    <location>
        <begin position="316"/>
        <end position="334"/>
    </location>
</feature>
<feature type="transmembrane region" description="Helical" evidence="13">
    <location>
        <begin position="354"/>
        <end position="376"/>
    </location>
</feature>
<evidence type="ECO:0000256" key="3">
    <source>
        <dbReference type="ARBA" id="ARBA00010199"/>
    </source>
</evidence>
<dbReference type="NCBIfam" id="TIGR00797">
    <property type="entry name" value="matE"/>
    <property type="match status" value="1"/>
</dbReference>
<dbReference type="PANTHER" id="PTHR43298">
    <property type="entry name" value="MULTIDRUG RESISTANCE PROTEIN NORM-RELATED"/>
    <property type="match status" value="1"/>
</dbReference>
<dbReference type="RefSeq" id="WP_028527671.1">
    <property type="nucleotide sequence ID" value="NZ_CABLBR010000004.1"/>
</dbReference>
<evidence type="ECO:0000256" key="7">
    <source>
        <dbReference type="ARBA" id="ARBA00022475"/>
    </source>
</evidence>
<feature type="transmembrane region" description="Helical" evidence="13">
    <location>
        <begin position="416"/>
        <end position="439"/>
    </location>
</feature>
<dbReference type="InterPro" id="IPR050222">
    <property type="entry name" value="MATE_MdtK"/>
</dbReference>
<evidence type="ECO:0000256" key="11">
    <source>
        <dbReference type="ARBA" id="ARBA00023136"/>
    </source>
</evidence>
<keyword evidence="8 13" id="KW-0812">Transmembrane</keyword>
<feature type="transmembrane region" description="Helical" evidence="13">
    <location>
        <begin position="237"/>
        <end position="258"/>
    </location>
</feature>
<feature type="transmembrane region" description="Helical" evidence="13">
    <location>
        <begin position="194"/>
        <end position="217"/>
    </location>
</feature>
<keyword evidence="15" id="KW-1185">Reference proteome</keyword>
<feature type="transmembrane region" description="Helical" evidence="13">
    <location>
        <begin position="167"/>
        <end position="188"/>
    </location>
</feature>
<evidence type="ECO:0000313" key="14">
    <source>
        <dbReference type="EMBL" id="UWP61185.1"/>
    </source>
</evidence>
<feature type="transmembrane region" description="Helical" evidence="13">
    <location>
        <begin position="264"/>
        <end position="283"/>
    </location>
</feature>
<reference evidence="14" key="1">
    <citation type="journal article" date="2022" name="Cell">
        <title>Design, construction, and in vivo augmentation of a complex gut microbiome.</title>
        <authorList>
            <person name="Cheng A.G."/>
            <person name="Ho P.Y."/>
            <person name="Aranda-Diaz A."/>
            <person name="Jain S."/>
            <person name="Yu F.B."/>
            <person name="Meng X."/>
            <person name="Wang M."/>
            <person name="Iakiviak M."/>
            <person name="Nagashima K."/>
            <person name="Zhao A."/>
            <person name="Murugkar P."/>
            <person name="Patil A."/>
            <person name="Atabakhsh K."/>
            <person name="Weakley A."/>
            <person name="Yan J."/>
            <person name="Brumbaugh A.R."/>
            <person name="Higginbottom S."/>
            <person name="Dimas A."/>
            <person name="Shiver A.L."/>
            <person name="Deutschbauer A."/>
            <person name="Neff N."/>
            <person name="Sonnenburg J.L."/>
            <person name="Huang K.C."/>
            <person name="Fischbach M.A."/>
        </authorList>
    </citation>
    <scope>NUCLEOTIDE SEQUENCE</scope>
    <source>
        <strain evidence="14">DSM 19829</strain>
    </source>
</reference>
<feature type="transmembrane region" description="Helical" evidence="13">
    <location>
        <begin position="58"/>
        <end position="82"/>
    </location>
</feature>
<protein>
    <recommendedName>
        <fullName evidence="4">Probable multidrug resistance protein NorM</fullName>
    </recommendedName>
    <alternativeName>
        <fullName evidence="12">Multidrug-efflux transporter</fullName>
    </alternativeName>
</protein>
<evidence type="ECO:0000256" key="6">
    <source>
        <dbReference type="ARBA" id="ARBA00022449"/>
    </source>
</evidence>
<dbReference type="InterPro" id="IPR002528">
    <property type="entry name" value="MATE_fam"/>
</dbReference>
<evidence type="ECO:0000256" key="8">
    <source>
        <dbReference type="ARBA" id="ARBA00022692"/>
    </source>
</evidence>
<evidence type="ECO:0000256" key="4">
    <source>
        <dbReference type="ARBA" id="ARBA00020268"/>
    </source>
</evidence>
<keyword evidence="11 13" id="KW-0472">Membrane</keyword>
<evidence type="ECO:0000256" key="10">
    <source>
        <dbReference type="ARBA" id="ARBA00023065"/>
    </source>
</evidence>
<dbReference type="EMBL" id="CP102290">
    <property type="protein sequence ID" value="UWP61185.1"/>
    <property type="molecule type" value="Genomic_DNA"/>
</dbReference>
<feature type="transmembrane region" description="Helical" evidence="13">
    <location>
        <begin position="388"/>
        <end position="410"/>
    </location>
</feature>
<comment type="subcellular location">
    <subcellularLocation>
        <location evidence="2">Cell membrane</location>
        <topology evidence="2">Multi-pass membrane protein</topology>
    </subcellularLocation>
</comment>
<gene>
    <name evidence="14" type="ORF">NQ502_09240</name>
</gene>
<accession>A0ABY5VKU9</accession>
<evidence type="ECO:0000256" key="9">
    <source>
        <dbReference type="ARBA" id="ARBA00022989"/>
    </source>
</evidence>
<evidence type="ECO:0000256" key="12">
    <source>
        <dbReference type="ARBA" id="ARBA00031636"/>
    </source>
</evidence>
<keyword evidence="6" id="KW-0050">Antiport</keyword>
<dbReference type="Proteomes" id="UP001060164">
    <property type="component" value="Chromosome"/>
</dbReference>
<dbReference type="InterPro" id="IPR048279">
    <property type="entry name" value="MdtK-like"/>
</dbReference>
<feature type="transmembrane region" description="Helical" evidence="13">
    <location>
        <begin position="94"/>
        <end position="116"/>
    </location>
</feature>
<organism evidence="14 15">
    <name type="scientific">Ruminococcus gauvreauii</name>
    <dbReference type="NCBI Taxonomy" id="438033"/>
    <lineage>
        <taxon>Bacteria</taxon>
        <taxon>Bacillati</taxon>
        <taxon>Bacillota</taxon>
        <taxon>Clostridia</taxon>
        <taxon>Eubacteriales</taxon>
        <taxon>Oscillospiraceae</taxon>
        <taxon>Ruminococcus</taxon>
    </lineage>
</organism>
<keyword evidence="10" id="KW-0406">Ion transport</keyword>
<keyword evidence="7" id="KW-1003">Cell membrane</keyword>
<evidence type="ECO:0000256" key="1">
    <source>
        <dbReference type="ARBA" id="ARBA00003408"/>
    </source>
</evidence>
<feature type="transmembrane region" description="Helical" evidence="13">
    <location>
        <begin position="136"/>
        <end position="160"/>
    </location>
</feature>
<comment type="function">
    <text evidence="1">Multidrug efflux pump.</text>
</comment>
<evidence type="ECO:0000256" key="5">
    <source>
        <dbReference type="ARBA" id="ARBA00022448"/>
    </source>
</evidence>
<evidence type="ECO:0000313" key="15">
    <source>
        <dbReference type="Proteomes" id="UP001060164"/>
    </source>
</evidence>
<keyword evidence="5" id="KW-0813">Transport</keyword>
<dbReference type="PIRSF" id="PIRSF006603">
    <property type="entry name" value="DinF"/>
    <property type="match status" value="1"/>
</dbReference>
<keyword evidence="9 13" id="KW-1133">Transmembrane helix</keyword>